<evidence type="ECO:0000256" key="2">
    <source>
        <dbReference type="ARBA" id="ARBA00022741"/>
    </source>
</evidence>
<accession>A0A1I1WEX8</accession>
<dbReference type="InterPro" id="IPR003593">
    <property type="entry name" value="AAA+_ATPase"/>
</dbReference>
<dbReference type="FunFam" id="3.40.50.300:FF:000011">
    <property type="entry name" value="Putative ABC transporter ATP-binding component"/>
    <property type="match status" value="1"/>
</dbReference>
<dbReference type="SUPFAM" id="SSF52540">
    <property type="entry name" value="P-loop containing nucleoside triphosphate hydrolases"/>
    <property type="match status" value="2"/>
</dbReference>
<keyword evidence="3 9" id="KW-0067">ATP-binding</keyword>
<dbReference type="PANTHER" id="PTHR42855">
    <property type="entry name" value="ABC TRANSPORTER ATP-BINDING SUBUNIT"/>
    <property type="match status" value="1"/>
</dbReference>
<dbReference type="InterPro" id="IPR027417">
    <property type="entry name" value="P-loop_NTPase"/>
</dbReference>
<proteinExistence type="inferred from homology"/>
<dbReference type="InParanoid" id="A0A1I1WEX8"/>
<reference evidence="9 10" key="1">
    <citation type="submission" date="2016-10" db="EMBL/GenBank/DDBJ databases">
        <authorList>
            <person name="de Groot N.N."/>
        </authorList>
    </citation>
    <scope>NUCLEOTIDE SEQUENCE [LARGE SCALE GENOMIC DNA]</scope>
    <source>
        <strain evidence="9 10">DSM 19012</strain>
    </source>
</reference>
<keyword evidence="6" id="KW-0175">Coiled coil</keyword>
<dbReference type="PROSITE" id="PS00211">
    <property type="entry name" value="ABC_TRANSPORTER_1"/>
    <property type="match status" value="2"/>
</dbReference>
<keyword evidence="2" id="KW-0547">Nucleotide-binding</keyword>
<evidence type="ECO:0000256" key="3">
    <source>
        <dbReference type="ARBA" id="ARBA00022840"/>
    </source>
</evidence>
<evidence type="ECO:0000259" key="8">
    <source>
        <dbReference type="PROSITE" id="PS50893"/>
    </source>
</evidence>
<dbReference type="Gene3D" id="3.40.50.300">
    <property type="entry name" value="P-loop containing nucleotide triphosphate hydrolases"/>
    <property type="match status" value="2"/>
</dbReference>
<dbReference type="CDD" id="cd03221">
    <property type="entry name" value="ABCF_EF-3"/>
    <property type="match status" value="2"/>
</dbReference>
<feature type="region of interest" description="Disordered" evidence="7">
    <location>
        <begin position="543"/>
        <end position="564"/>
    </location>
</feature>
<dbReference type="Pfam" id="PF00005">
    <property type="entry name" value="ABC_tran"/>
    <property type="match status" value="2"/>
</dbReference>
<dbReference type="Proteomes" id="UP000181976">
    <property type="component" value="Unassembled WGS sequence"/>
</dbReference>
<dbReference type="InterPro" id="IPR003439">
    <property type="entry name" value="ABC_transporter-like_ATP-bd"/>
</dbReference>
<dbReference type="RefSeq" id="WP_010528146.1">
    <property type="nucleotide sequence ID" value="NZ_AFSL01000073.1"/>
</dbReference>
<dbReference type="STRING" id="385682.SAMN05444380_10416"/>
<evidence type="ECO:0000256" key="7">
    <source>
        <dbReference type="SAM" id="MobiDB-lite"/>
    </source>
</evidence>
<dbReference type="Pfam" id="PF12848">
    <property type="entry name" value="ABC_tran_Xtn"/>
    <property type="match status" value="1"/>
</dbReference>
<dbReference type="InterPro" id="IPR032781">
    <property type="entry name" value="ABC_tran_Xtn"/>
</dbReference>
<name>A0A1I1WEX8_9BACT</name>
<evidence type="ECO:0000256" key="6">
    <source>
        <dbReference type="SAM" id="Coils"/>
    </source>
</evidence>
<dbReference type="SMART" id="SM00382">
    <property type="entry name" value="AAA"/>
    <property type="match status" value="2"/>
</dbReference>
<dbReference type="AlphaFoldDB" id="A0A1I1WEX8"/>
<evidence type="ECO:0000313" key="10">
    <source>
        <dbReference type="Proteomes" id="UP000181976"/>
    </source>
</evidence>
<dbReference type="PROSITE" id="PS50893">
    <property type="entry name" value="ABC_TRANSPORTER_2"/>
    <property type="match status" value="2"/>
</dbReference>
<dbReference type="FunFam" id="3.40.50.300:FF:000070">
    <property type="entry name" value="Putative ABC transporter ATP-binding component"/>
    <property type="match status" value="1"/>
</dbReference>
<evidence type="ECO:0000256" key="4">
    <source>
        <dbReference type="ARBA" id="ARBA00061551"/>
    </source>
</evidence>
<evidence type="ECO:0000256" key="1">
    <source>
        <dbReference type="ARBA" id="ARBA00022737"/>
    </source>
</evidence>
<evidence type="ECO:0000313" key="9">
    <source>
        <dbReference type="EMBL" id="SFD91953.1"/>
    </source>
</evidence>
<sequence length="654" mass="75135">MVSVNQLTLDFGTFVLFEDISFLINPHDRIGLVGKNGAGKSTLLKVLSGLQKPTSGEVTMPRDFTIGYLPQVMKHDNRFTVFEEVEQAFSDIKSLEKEINRLNKVICERDDYHSDEYLALINKLTEATDRLNILGGQDYKSRIEQTLKGLGFHSSDFNRSTSEFSGGWRMRIELAKILLKKPNLFLLDEPTNHLDIESITWLEEFLKTYNGAMVVISHDKAFLDNVTTRTLEISLGKVYDYKVPYSRFIELRKERREQQLAAFRNQQKKIEATEQFIERFRYKATKAVQVQSRIKYLEKLERIEVDEFDDTKLNIKFPPAPHSGKIVVEGRHIRKSYGNHLVLDDIDFTIERGEKVAFVGKNGEGKTTLTRIILQELDHQGNIKLGHQVKIGYFAQNQAELLDENLTILETIDKVAVGDIRTKIRDLLGAFMFRGDDVDKKVAVLSGGERTRLAMVRLLLEPANFLVLDEPTNHLDMRSKEILKTALKDFDGTVLLVSHDREFLDGLVSKVYEFTNKKIKEHIGGIYDFLAKKRMENFRELEVSKSPDSINSASSSKTDSPNNGKFAFVERKELNKKIKKAEKEVVSAENTIAQIEQKLEEISRQLENPDNATDNNLFEEYQTLQKEMEGKMVEWEKAHSLLEELKNVRIQMDA</sequence>
<gene>
    <name evidence="9" type="ORF">SAMN05444380_10416</name>
</gene>
<dbReference type="PANTHER" id="PTHR42855:SF2">
    <property type="entry name" value="DRUG RESISTANCE ABC TRANSPORTER,ATP-BINDING PROTEIN"/>
    <property type="match status" value="1"/>
</dbReference>
<comment type="similarity">
    <text evidence="4">Belongs to the ABC transporter superfamily. ABCF family. YbiT subfamily.</text>
</comment>
<feature type="coiled-coil region" evidence="6">
    <location>
        <begin position="571"/>
        <end position="612"/>
    </location>
</feature>
<dbReference type="EMBL" id="FONA01000004">
    <property type="protein sequence ID" value="SFD91953.1"/>
    <property type="molecule type" value="Genomic_DNA"/>
</dbReference>
<evidence type="ECO:0000256" key="5">
    <source>
        <dbReference type="ARBA" id="ARBA00074044"/>
    </source>
</evidence>
<organism evidence="9 10">
    <name type="scientific">Thermophagus xiamenensis</name>
    <dbReference type="NCBI Taxonomy" id="385682"/>
    <lineage>
        <taxon>Bacteria</taxon>
        <taxon>Pseudomonadati</taxon>
        <taxon>Bacteroidota</taxon>
        <taxon>Bacteroidia</taxon>
        <taxon>Marinilabiliales</taxon>
        <taxon>Marinilabiliaceae</taxon>
        <taxon>Thermophagus</taxon>
    </lineage>
</organism>
<dbReference type="OrthoDB" id="1521973at2"/>
<feature type="domain" description="ABC transporter" evidence="8">
    <location>
        <begin position="328"/>
        <end position="541"/>
    </location>
</feature>
<keyword evidence="10" id="KW-1185">Reference proteome</keyword>
<dbReference type="eggNOG" id="COG0488">
    <property type="taxonomic scope" value="Bacteria"/>
</dbReference>
<keyword evidence="1" id="KW-0677">Repeat</keyword>
<dbReference type="InterPro" id="IPR051309">
    <property type="entry name" value="ABCF_ATPase"/>
</dbReference>
<dbReference type="NCBIfam" id="NF000355">
    <property type="entry name" value="ribo_prot_ABC_F"/>
    <property type="match status" value="1"/>
</dbReference>
<protein>
    <recommendedName>
        <fullName evidence="5">Probable ATP-binding protein YbiT</fullName>
    </recommendedName>
</protein>
<feature type="domain" description="ABC transporter" evidence="8">
    <location>
        <begin position="2"/>
        <end position="260"/>
    </location>
</feature>
<dbReference type="GO" id="GO:0005524">
    <property type="term" value="F:ATP binding"/>
    <property type="evidence" value="ECO:0007669"/>
    <property type="project" value="UniProtKB-KW"/>
</dbReference>
<dbReference type="GO" id="GO:0016887">
    <property type="term" value="F:ATP hydrolysis activity"/>
    <property type="evidence" value="ECO:0007669"/>
    <property type="project" value="InterPro"/>
</dbReference>
<dbReference type="FunCoup" id="A0A1I1WEX8">
    <property type="interactions" value="411"/>
</dbReference>
<feature type="compositionally biased region" description="Polar residues" evidence="7">
    <location>
        <begin position="546"/>
        <end position="563"/>
    </location>
</feature>
<dbReference type="InterPro" id="IPR017871">
    <property type="entry name" value="ABC_transporter-like_CS"/>
</dbReference>